<comment type="subcellular location">
    <subcellularLocation>
        <location evidence="1">Cell membrane</location>
        <topology evidence="1">Multi-pass membrane protein</topology>
    </subcellularLocation>
</comment>
<evidence type="ECO:0000256" key="6">
    <source>
        <dbReference type="ARBA" id="ARBA00023136"/>
    </source>
</evidence>
<evidence type="ECO:0000256" key="4">
    <source>
        <dbReference type="ARBA" id="ARBA00022692"/>
    </source>
</evidence>
<dbReference type="AlphaFoldDB" id="A0A316GGS0"/>
<evidence type="ECO:0000256" key="5">
    <source>
        <dbReference type="ARBA" id="ARBA00022989"/>
    </source>
</evidence>
<dbReference type="InterPro" id="IPR005115">
    <property type="entry name" value="Gly_transporter"/>
</dbReference>
<evidence type="ECO:0000256" key="7">
    <source>
        <dbReference type="SAM" id="Phobius"/>
    </source>
</evidence>
<dbReference type="PANTHER" id="PTHR30506:SF3">
    <property type="entry name" value="UPF0126 INNER MEMBRANE PROTEIN YADS-RELATED"/>
    <property type="match status" value="1"/>
</dbReference>
<keyword evidence="6 7" id="KW-0472">Membrane</keyword>
<feature type="domain" description="Glycine transporter" evidence="8">
    <location>
        <begin position="92"/>
        <end position="164"/>
    </location>
</feature>
<evidence type="ECO:0000256" key="2">
    <source>
        <dbReference type="ARBA" id="ARBA00008193"/>
    </source>
</evidence>
<dbReference type="OrthoDB" id="9791874at2"/>
<reference evidence="9 10" key="1">
    <citation type="submission" date="2018-05" db="EMBL/GenBank/DDBJ databases">
        <title>Genomic Encyclopedia of Type Strains, Phase IV (KMG-IV): sequencing the most valuable type-strain genomes for metagenomic binning, comparative biology and taxonomic classification.</title>
        <authorList>
            <person name="Goeker M."/>
        </authorList>
    </citation>
    <scope>NUCLEOTIDE SEQUENCE [LARGE SCALE GENOMIC DNA]</scope>
    <source>
        <strain evidence="9 10">DSM 16097</strain>
    </source>
</reference>
<evidence type="ECO:0000313" key="10">
    <source>
        <dbReference type="Proteomes" id="UP000245708"/>
    </source>
</evidence>
<gene>
    <name evidence="9" type="ORF">C7455_105151</name>
</gene>
<comment type="similarity">
    <text evidence="2">Belongs to the UPF0126 family.</text>
</comment>
<keyword evidence="5 7" id="KW-1133">Transmembrane helix</keyword>
<proteinExistence type="inferred from homology"/>
<dbReference type="Proteomes" id="UP000245708">
    <property type="component" value="Unassembled WGS sequence"/>
</dbReference>
<sequence length="207" mass="21685">MTILTALDYAAVLVFALSGALAASRAQLDIVGFAFLASLTALGGGTVRDLLLDRNPVFWIADPTPLAIACTAAVLVFFTAHLLESRQAVITWLDALALPIAVAAGVRAATETGQSVPIILIMGIATGCFGGLLRDIVANEVPLLIRTGKLYVTAAFAGAGAYLVSGLFWPSDMLSLAACILVCFTLRAGSLLYGWQMPVYKPRSPRS</sequence>
<accession>A0A316GGS0</accession>
<keyword evidence="4 7" id="KW-0812">Transmembrane</keyword>
<feature type="transmembrane region" description="Helical" evidence="7">
    <location>
        <begin position="57"/>
        <end position="78"/>
    </location>
</feature>
<dbReference type="Pfam" id="PF03458">
    <property type="entry name" value="Gly_transporter"/>
    <property type="match status" value="2"/>
</dbReference>
<keyword evidence="3" id="KW-1003">Cell membrane</keyword>
<feature type="transmembrane region" description="Helical" evidence="7">
    <location>
        <begin position="116"/>
        <end position="138"/>
    </location>
</feature>
<evidence type="ECO:0000256" key="1">
    <source>
        <dbReference type="ARBA" id="ARBA00004651"/>
    </source>
</evidence>
<evidence type="ECO:0000313" key="9">
    <source>
        <dbReference type="EMBL" id="PWK60167.1"/>
    </source>
</evidence>
<evidence type="ECO:0000259" key="8">
    <source>
        <dbReference type="Pfam" id="PF03458"/>
    </source>
</evidence>
<feature type="transmembrane region" description="Helical" evidence="7">
    <location>
        <begin position="30"/>
        <end position="51"/>
    </location>
</feature>
<comment type="caution">
    <text evidence="9">The sequence shown here is derived from an EMBL/GenBank/DDBJ whole genome shotgun (WGS) entry which is preliminary data.</text>
</comment>
<name>A0A316GGS0_9RHOB</name>
<dbReference type="RefSeq" id="WP_109668458.1">
    <property type="nucleotide sequence ID" value="NZ_QGGW01000005.1"/>
</dbReference>
<dbReference type="PANTHER" id="PTHR30506">
    <property type="entry name" value="INNER MEMBRANE PROTEIN"/>
    <property type="match status" value="1"/>
</dbReference>
<feature type="domain" description="Glycine transporter" evidence="8">
    <location>
        <begin position="6"/>
        <end position="80"/>
    </location>
</feature>
<feature type="transmembrane region" description="Helical" evidence="7">
    <location>
        <begin position="175"/>
        <end position="195"/>
    </location>
</feature>
<protein>
    <submittedName>
        <fullName evidence="9">Putative membrane protein YeiH</fullName>
    </submittedName>
</protein>
<feature type="transmembrane region" description="Helical" evidence="7">
    <location>
        <begin position="6"/>
        <end position="23"/>
    </location>
</feature>
<dbReference type="EMBL" id="QGGW01000005">
    <property type="protein sequence ID" value="PWK60167.1"/>
    <property type="molecule type" value="Genomic_DNA"/>
</dbReference>
<dbReference type="GO" id="GO:0005886">
    <property type="term" value="C:plasma membrane"/>
    <property type="evidence" value="ECO:0007669"/>
    <property type="project" value="UniProtKB-SubCell"/>
</dbReference>
<keyword evidence="10" id="KW-1185">Reference proteome</keyword>
<evidence type="ECO:0000256" key="3">
    <source>
        <dbReference type="ARBA" id="ARBA00022475"/>
    </source>
</evidence>
<organism evidence="9 10">
    <name type="scientific">Roseicyclus mahoneyensis</name>
    <dbReference type="NCBI Taxonomy" id="164332"/>
    <lineage>
        <taxon>Bacteria</taxon>
        <taxon>Pseudomonadati</taxon>
        <taxon>Pseudomonadota</taxon>
        <taxon>Alphaproteobacteria</taxon>
        <taxon>Rhodobacterales</taxon>
        <taxon>Roseobacteraceae</taxon>
        <taxon>Roseicyclus</taxon>
    </lineage>
</organism>
<feature type="transmembrane region" description="Helical" evidence="7">
    <location>
        <begin position="90"/>
        <end position="110"/>
    </location>
</feature>
<feature type="transmembrane region" description="Helical" evidence="7">
    <location>
        <begin position="150"/>
        <end position="169"/>
    </location>
</feature>